<evidence type="ECO:0000256" key="2">
    <source>
        <dbReference type="ARBA" id="ARBA00012494"/>
    </source>
</evidence>
<dbReference type="InterPro" id="IPR007855">
    <property type="entry name" value="RDRP"/>
</dbReference>
<feature type="domain" description="RDRP C-terminal head" evidence="11">
    <location>
        <begin position="1082"/>
        <end position="1225"/>
    </location>
</feature>
<comment type="similarity">
    <text evidence="1">Belongs to the RdRP family.</text>
</comment>
<dbReference type="PANTHER" id="PTHR23079:SF55">
    <property type="entry name" value="RNA-DIRECTED RNA POLYMERASE"/>
    <property type="match status" value="1"/>
</dbReference>
<evidence type="ECO:0000256" key="4">
    <source>
        <dbReference type="ARBA" id="ARBA00022679"/>
    </source>
</evidence>
<sequence length="1508" mass="172144">MTVLLSGVPVQASTLDIYSSFAPLAVRKIDILEDSGRRTGKVRVQLLPPENDYWYDRCWTIQVESTPQLPTQASPPFIKVQARVDPGGFRSASEGILKTPSHRWGPAHKELELAMLGQGFLYQKRTMMVMDEVEKNCEDVQIKLKIAFGQRVLNIFVTRFLDNPHAARSNPNDTIPRNRRLKIDYRITVRFSWIKNVWEQQFSGGRVCIILALDSPPEYWRKTQDPAKSHNSDRLSWSDMDQWVRMAYLTNNQRAVRDASVSLRGFFPQNQAVDIGRWTTYRIGLNQSNVGEWHDLVGYLRDHDIRVKQCPEFRFLPRDDRSMWDCIRFDSSARLSNHDPSPENAISNVHHLSRSLSYEVAYQLEVCISRNILNESSLDVVFLESLAALTPDRATRTLEYVAERNKRIFQPHSIFRDPRAASYWRKSSPDSTLDKNRAVYIRKAIVTPTTIVYSTPSLEAGNRVLRHFREHHDRFLRVQFTDELLIGRLSGGRDGRRTDQCFARAFRALKHGIHVGNRHFKFLAFGNSQLRENSAYFFAPTDFLSCQDIRDWMGDFRGIKTVAKYAARLGQCLSTTRPVPTFGVPATIQRIADVHHGQFCYTDGVGKISMWWARAIASHLKIDFVPSAVQFRMGGCKGVLVAWPDVPSGQVVQIRPSQEKFPTLGSANVLEVVRCSETTTATLNQQTILLLSTLGVQPSVFLELLQEELAGLDAAMNSPDKAVDRLMLRVDQNHVTPVMADMVKAGFLTSDEPFVWAILQLWRSWSLKALKEKAHISLEKSAFVLGCVDETDTLRGHRSQEEETPAALDRHEDSETIDTERALALPQIFLQIPDLSDALQNGFHNLSRSDSRAYVALNDDRKYRVITGLCLVGRNPSLHPGDLRVVEAVDVPALRHLRNVVVFPRTGDRDIPSMCSGGDLDGDDYFVIWDHRLLPPHRFWNYKPMNFDSTREPDVDQVTPHDLISFFVKHMKHDTLPYIAISHRAYADQLEDGAMDMRCLELAQLHSQAVDYAKTGVPALMPHRLSPKEWPHWMERTFKRTYHSRTALGQIYDQVQVETFKPAYDKPFDRRILEHFPNLDVELMRCARRVKTRYDMVLRRAMAQKDIQSEFEMWSGFIMTKPRVGSDYKVAEDISRLFQVITSRFRRICIREASASQDAEKLRPFIAAMYRVTSEEVRIALHESALAYQRSVSTGRSNGRPPYRSMPLISFPWIFSHELCCLAKAADGSQPSQLVEGDDSMNKRLMSDVMNDGEEKQAARRIDKHGGLLTPKDLDEMEYKIQNGVPTHYGVPLDIPAYDSFRREEDEGDPDEAEFKPMWTLPPGKSEDDVVIDLVASVNSPEVRSDNEDEESYRRADYDFLATQTGRHRKHFVIPKHQNTTRNTPGGIPWIEIDEDFLSTTSEESGDEKMPQKIDIRRDENSAEEMESINDEKASRSKQDGDNANHGLPSNGPPNHLSDLMTLAENKPAVTPVGSTFFPPDVENDADDEDDIFDKVDGLFGDRTREET</sequence>
<dbReference type="EMBL" id="CAWUON010000067">
    <property type="protein sequence ID" value="CAK7271078.1"/>
    <property type="molecule type" value="Genomic_DNA"/>
</dbReference>
<keyword evidence="3" id="KW-0696">RNA-directed RNA polymerase</keyword>
<dbReference type="Proteomes" id="UP001642502">
    <property type="component" value="Unassembled WGS sequence"/>
</dbReference>
<evidence type="ECO:0000313" key="12">
    <source>
        <dbReference type="EMBL" id="CAK7271078.1"/>
    </source>
</evidence>
<dbReference type="InterPro" id="IPR058752">
    <property type="entry name" value="RDRP_C_head"/>
</dbReference>
<feature type="compositionally biased region" description="Basic and acidic residues" evidence="9">
    <location>
        <begin position="1493"/>
        <end position="1508"/>
    </location>
</feature>
<dbReference type="InterPro" id="IPR057596">
    <property type="entry name" value="RDRP_core"/>
</dbReference>
<evidence type="ECO:0000256" key="3">
    <source>
        <dbReference type="ARBA" id="ARBA00022484"/>
    </source>
</evidence>
<feature type="domain" description="RDRP core" evidence="10">
    <location>
        <begin position="446"/>
        <end position="1055"/>
    </location>
</feature>
<name>A0ABP0DTU0_9PEZI</name>
<keyword evidence="7" id="KW-0943">RNA-mediated gene silencing</keyword>
<protein>
    <recommendedName>
        <fullName evidence="2">RNA-directed RNA polymerase</fullName>
        <ecNumber evidence="2">2.7.7.48</ecNumber>
    </recommendedName>
</protein>
<feature type="compositionally biased region" description="Basic and acidic residues" evidence="9">
    <location>
        <begin position="1430"/>
        <end position="1443"/>
    </location>
</feature>
<keyword evidence="5" id="KW-0548">Nucleotidyltransferase</keyword>
<dbReference type="EC" id="2.7.7.48" evidence="2"/>
<evidence type="ECO:0000256" key="1">
    <source>
        <dbReference type="ARBA" id="ARBA00005762"/>
    </source>
</evidence>
<evidence type="ECO:0000256" key="5">
    <source>
        <dbReference type="ARBA" id="ARBA00022695"/>
    </source>
</evidence>
<feature type="compositionally biased region" description="Acidic residues" evidence="9">
    <location>
        <begin position="1482"/>
        <end position="1492"/>
    </location>
</feature>
<evidence type="ECO:0000256" key="6">
    <source>
        <dbReference type="ARBA" id="ARBA00022884"/>
    </source>
</evidence>
<gene>
    <name evidence="12" type="ORF">SEPCBS119000_004416</name>
</gene>
<feature type="region of interest" description="Disordered" evidence="9">
    <location>
        <begin position="1401"/>
        <end position="1508"/>
    </location>
</feature>
<organism evidence="12 13">
    <name type="scientific">Sporothrix epigloea</name>
    <dbReference type="NCBI Taxonomy" id="1892477"/>
    <lineage>
        <taxon>Eukaryota</taxon>
        <taxon>Fungi</taxon>
        <taxon>Dikarya</taxon>
        <taxon>Ascomycota</taxon>
        <taxon>Pezizomycotina</taxon>
        <taxon>Sordariomycetes</taxon>
        <taxon>Sordariomycetidae</taxon>
        <taxon>Ophiostomatales</taxon>
        <taxon>Ophiostomataceae</taxon>
        <taxon>Sporothrix</taxon>
    </lineage>
</organism>
<dbReference type="Pfam" id="PF26253">
    <property type="entry name" value="RdRP_head"/>
    <property type="match status" value="1"/>
</dbReference>
<proteinExistence type="inferred from homology"/>
<evidence type="ECO:0000313" key="13">
    <source>
        <dbReference type="Proteomes" id="UP001642502"/>
    </source>
</evidence>
<keyword evidence="4" id="KW-0808">Transferase</keyword>
<reference evidence="12 13" key="1">
    <citation type="submission" date="2024-01" db="EMBL/GenBank/DDBJ databases">
        <authorList>
            <person name="Allen C."/>
            <person name="Tagirdzhanova G."/>
        </authorList>
    </citation>
    <scope>NUCLEOTIDE SEQUENCE [LARGE SCALE GENOMIC DNA]</scope>
    <source>
        <strain evidence="12 13">CBS 119000</strain>
    </source>
</reference>
<comment type="caution">
    <text evidence="12">The sequence shown here is derived from an EMBL/GenBank/DDBJ whole genome shotgun (WGS) entry which is preliminary data.</text>
</comment>
<dbReference type="Pfam" id="PF05183">
    <property type="entry name" value="RdRP"/>
    <property type="match status" value="1"/>
</dbReference>
<dbReference type="PANTHER" id="PTHR23079">
    <property type="entry name" value="RNA-DEPENDENT RNA POLYMERASE"/>
    <property type="match status" value="1"/>
</dbReference>
<keyword evidence="6" id="KW-0694">RNA-binding</keyword>
<keyword evidence="13" id="KW-1185">Reference proteome</keyword>
<evidence type="ECO:0000259" key="10">
    <source>
        <dbReference type="Pfam" id="PF05183"/>
    </source>
</evidence>
<feature type="compositionally biased region" description="Basic and acidic residues" evidence="9">
    <location>
        <begin position="1407"/>
        <end position="1421"/>
    </location>
</feature>
<accession>A0ABP0DTU0</accession>
<evidence type="ECO:0000256" key="7">
    <source>
        <dbReference type="ARBA" id="ARBA00023158"/>
    </source>
</evidence>
<evidence type="ECO:0000259" key="11">
    <source>
        <dbReference type="Pfam" id="PF26253"/>
    </source>
</evidence>
<evidence type="ECO:0000256" key="9">
    <source>
        <dbReference type="SAM" id="MobiDB-lite"/>
    </source>
</evidence>
<comment type="catalytic activity">
    <reaction evidence="8">
        <text>RNA(n) + a ribonucleoside 5'-triphosphate = RNA(n+1) + diphosphate</text>
        <dbReference type="Rhea" id="RHEA:21248"/>
        <dbReference type="Rhea" id="RHEA-COMP:14527"/>
        <dbReference type="Rhea" id="RHEA-COMP:17342"/>
        <dbReference type="ChEBI" id="CHEBI:33019"/>
        <dbReference type="ChEBI" id="CHEBI:61557"/>
        <dbReference type="ChEBI" id="CHEBI:140395"/>
        <dbReference type="EC" id="2.7.7.48"/>
    </reaction>
</comment>
<evidence type="ECO:0000256" key="8">
    <source>
        <dbReference type="ARBA" id="ARBA00048744"/>
    </source>
</evidence>